<reference evidence="2" key="1">
    <citation type="submission" date="2020-09" db="EMBL/GenBank/DDBJ databases">
        <title>Brevundimonas sp. LVF2 isolated from a puddle in Goettingen, Germany.</title>
        <authorList>
            <person name="Friedrich I."/>
            <person name="Klassen A."/>
            <person name="Hannes N."/>
            <person name="Schneider D."/>
            <person name="Hertel R."/>
            <person name="Daniel R."/>
        </authorList>
    </citation>
    <scope>NUCLEOTIDE SEQUENCE</scope>
    <source>
        <strain evidence="2">LVF2</strain>
    </source>
</reference>
<name>A0A975C082_9CAUL</name>
<feature type="region of interest" description="Disordered" evidence="1">
    <location>
        <begin position="51"/>
        <end position="70"/>
    </location>
</feature>
<evidence type="ECO:0000313" key="2">
    <source>
        <dbReference type="EMBL" id="QTC90509.1"/>
    </source>
</evidence>
<dbReference type="AlphaFoldDB" id="A0A975C082"/>
<proteinExistence type="predicted"/>
<keyword evidence="3" id="KW-1185">Reference proteome</keyword>
<evidence type="ECO:0000313" key="3">
    <source>
        <dbReference type="Proteomes" id="UP000663918"/>
    </source>
</evidence>
<dbReference type="KEGG" id="bgoe:IFJ75_14675"/>
<gene>
    <name evidence="2" type="ORF">IFJ75_14675</name>
</gene>
<dbReference type="Proteomes" id="UP000663918">
    <property type="component" value="Chromosome"/>
</dbReference>
<dbReference type="RefSeq" id="WP_207868954.1">
    <property type="nucleotide sequence ID" value="NZ_CP062222.1"/>
</dbReference>
<accession>A0A975C082</accession>
<protein>
    <submittedName>
        <fullName evidence="2">Uncharacterized protein</fullName>
    </submittedName>
</protein>
<organism evidence="2 3">
    <name type="scientific">Brevundimonas goettingensis</name>
    <dbReference type="NCBI Taxonomy" id="2774190"/>
    <lineage>
        <taxon>Bacteria</taxon>
        <taxon>Pseudomonadati</taxon>
        <taxon>Pseudomonadota</taxon>
        <taxon>Alphaproteobacteria</taxon>
        <taxon>Caulobacterales</taxon>
        <taxon>Caulobacteraceae</taxon>
        <taxon>Brevundimonas</taxon>
    </lineage>
</organism>
<sequence length="130" mass="14146">MGKHFNSKHDDAAWRALFGRWHAGRTRALRAEAGVSADTWSAHAKRLGMRIGDLPEGHPARRGAPAFTDRADEYRHPNSRLTEGQWRALFALRAAGTPDTVLVVRFGVKAATICSQAEARGSGGRICGRG</sequence>
<dbReference type="EMBL" id="CP062222">
    <property type="protein sequence ID" value="QTC90509.1"/>
    <property type="molecule type" value="Genomic_DNA"/>
</dbReference>
<evidence type="ECO:0000256" key="1">
    <source>
        <dbReference type="SAM" id="MobiDB-lite"/>
    </source>
</evidence>